<sequence>MADPSESTTHGLYLTGNFEIEKKTSPENGWRSEYRTYTTCISAGGAHRKNPASKVSPTTGSKEYDVGATSNEAKGGDVKPNVTSKKPAKFIPRSLHTAFKSPVLSTDSESPTSLQFGPSDFTPSSFSPASSRPTAGPSNSSSDSATTPGIPTLPSKRKGRAQPKRNPKKRICFKTKSEENSQSRFDLHIYPNLIDPAL</sequence>
<organism evidence="3">
    <name type="scientific">Melampsora larici-populina (strain 98AG31 / pathotype 3-4-7)</name>
    <name type="common">Poplar leaf rust fungus</name>
    <dbReference type="NCBI Taxonomy" id="747676"/>
    <lineage>
        <taxon>Eukaryota</taxon>
        <taxon>Fungi</taxon>
        <taxon>Dikarya</taxon>
        <taxon>Basidiomycota</taxon>
        <taxon>Pucciniomycotina</taxon>
        <taxon>Pucciniomycetes</taxon>
        <taxon>Pucciniales</taxon>
        <taxon>Melampsoraceae</taxon>
        <taxon>Melampsora</taxon>
    </lineage>
</organism>
<feature type="region of interest" description="Disordered" evidence="1">
    <location>
        <begin position="44"/>
        <end position="180"/>
    </location>
</feature>
<dbReference type="RefSeq" id="XP_007412120.1">
    <property type="nucleotide sequence ID" value="XM_007412058.1"/>
</dbReference>
<gene>
    <name evidence="2" type="ORF">MELLADRAFT_64732</name>
</gene>
<dbReference type="KEGG" id="mlr:MELLADRAFT_64732"/>
<dbReference type="VEuPathDB" id="FungiDB:MELLADRAFT_64732"/>
<dbReference type="Proteomes" id="UP000001072">
    <property type="component" value="Unassembled WGS sequence"/>
</dbReference>
<accession>F4RSK1</accession>
<evidence type="ECO:0000313" key="3">
    <source>
        <dbReference type="Proteomes" id="UP000001072"/>
    </source>
</evidence>
<feature type="compositionally biased region" description="Polar residues" evidence="1">
    <location>
        <begin position="103"/>
        <end position="149"/>
    </location>
</feature>
<feature type="compositionally biased region" description="Basic residues" evidence="1">
    <location>
        <begin position="155"/>
        <end position="173"/>
    </location>
</feature>
<proteinExistence type="predicted"/>
<reference evidence="3" key="1">
    <citation type="journal article" date="2011" name="Proc. Natl. Acad. Sci. U.S.A.">
        <title>Obligate biotrophy features unraveled by the genomic analysis of rust fungi.</title>
        <authorList>
            <person name="Duplessis S."/>
            <person name="Cuomo C.A."/>
            <person name="Lin Y.-C."/>
            <person name="Aerts A."/>
            <person name="Tisserant E."/>
            <person name="Veneault-Fourrey C."/>
            <person name="Joly D.L."/>
            <person name="Hacquard S."/>
            <person name="Amselem J."/>
            <person name="Cantarel B.L."/>
            <person name="Chiu R."/>
            <person name="Coutinho P.M."/>
            <person name="Feau N."/>
            <person name="Field M."/>
            <person name="Frey P."/>
            <person name="Gelhaye E."/>
            <person name="Goldberg J."/>
            <person name="Grabherr M.G."/>
            <person name="Kodira C.D."/>
            <person name="Kohler A."/>
            <person name="Kuees U."/>
            <person name="Lindquist E.A."/>
            <person name="Lucas S.M."/>
            <person name="Mago R."/>
            <person name="Mauceli E."/>
            <person name="Morin E."/>
            <person name="Murat C."/>
            <person name="Pangilinan J.L."/>
            <person name="Park R."/>
            <person name="Pearson M."/>
            <person name="Quesneville H."/>
            <person name="Rouhier N."/>
            <person name="Sakthikumar S."/>
            <person name="Salamov A.A."/>
            <person name="Schmutz J."/>
            <person name="Selles B."/>
            <person name="Shapiro H."/>
            <person name="Tanguay P."/>
            <person name="Tuskan G.A."/>
            <person name="Henrissat B."/>
            <person name="Van de Peer Y."/>
            <person name="Rouze P."/>
            <person name="Ellis J.G."/>
            <person name="Dodds P.N."/>
            <person name="Schein J.E."/>
            <person name="Zhong S."/>
            <person name="Hamelin R.C."/>
            <person name="Grigoriev I.V."/>
            <person name="Szabo L.J."/>
            <person name="Martin F."/>
        </authorList>
    </citation>
    <scope>NUCLEOTIDE SEQUENCE [LARGE SCALE GENOMIC DNA]</scope>
    <source>
        <strain evidence="3">98AG31 / pathotype 3-4-7</strain>
    </source>
</reference>
<dbReference type="AlphaFoldDB" id="F4RSK1"/>
<dbReference type="GeneID" id="18930303"/>
<evidence type="ECO:0000256" key="1">
    <source>
        <dbReference type="SAM" id="MobiDB-lite"/>
    </source>
</evidence>
<dbReference type="HOGENOM" id="CLU_1378408_0_0_1"/>
<name>F4RSK1_MELLP</name>
<evidence type="ECO:0000313" key="2">
    <source>
        <dbReference type="EMBL" id="EGG04681.1"/>
    </source>
</evidence>
<protein>
    <submittedName>
        <fullName evidence="2">Uncharacterized protein</fullName>
    </submittedName>
</protein>
<dbReference type="OrthoDB" id="10525168at2759"/>
<dbReference type="EMBL" id="GL883117">
    <property type="protein sequence ID" value="EGG04681.1"/>
    <property type="molecule type" value="Genomic_DNA"/>
</dbReference>
<keyword evidence="3" id="KW-1185">Reference proteome</keyword>
<dbReference type="InParanoid" id="F4RSK1"/>